<evidence type="ECO:0000313" key="2">
    <source>
        <dbReference type="Proteomes" id="UP000001940"/>
    </source>
</evidence>
<dbReference type="WormBase" id="C52E4.12">
    <property type="protein sequence ID" value="CE44162"/>
    <property type="gene ID" value="WBGene00194785"/>
</dbReference>
<reference evidence="1 2" key="1">
    <citation type="journal article" date="1998" name="Science">
        <title>Genome sequence of the nematode C. elegans: a platform for investigating biology.</title>
        <authorList>
            <consortium name="The C. elegans sequencing consortium"/>
            <person name="Sulson J.E."/>
            <person name="Waterston R."/>
        </authorList>
    </citation>
    <scope>NUCLEOTIDE SEQUENCE [LARGE SCALE GENOMIC DNA]</scope>
    <source>
        <strain evidence="1 2">Bristol N2</strain>
    </source>
</reference>
<accession>C9IY32</accession>
<gene>
    <name evidence="1 3" type="ORF">C52E4.12</name>
    <name evidence="1" type="ORF">CELE_C52E4.12</name>
</gene>
<sequence>MEKSLPRVVPSLPKFTRWGSGKITMIFSGAFLIGQYIGHTGAEYLEHSYDCDCSAHHIDDE</sequence>
<protein>
    <submittedName>
        <fullName evidence="1">Essential MCU regulator, mitochondrial</fullName>
    </submittedName>
</protein>
<dbReference type="KEGG" id="cel:CELE_C52E4.12"/>
<dbReference type="GeneID" id="13215577"/>
<dbReference type="CTD" id="13215577"/>
<dbReference type="RefSeq" id="NP_001256390.1">
    <property type="nucleotide sequence ID" value="NM_001269461.2"/>
</dbReference>
<dbReference type="AGR" id="WB:WBGene00194785"/>
<dbReference type="HOGENOM" id="CLU_2924808_0_0_1"/>
<evidence type="ECO:0000313" key="3">
    <source>
        <dbReference type="WormBase" id="C52E4.12"/>
    </source>
</evidence>
<name>C9IY32_CAEEL</name>
<organism evidence="1 2">
    <name type="scientific">Caenorhabditis elegans</name>
    <dbReference type="NCBI Taxonomy" id="6239"/>
    <lineage>
        <taxon>Eukaryota</taxon>
        <taxon>Metazoa</taxon>
        <taxon>Ecdysozoa</taxon>
        <taxon>Nematoda</taxon>
        <taxon>Chromadorea</taxon>
        <taxon>Rhabditida</taxon>
        <taxon>Rhabditina</taxon>
        <taxon>Rhabditomorpha</taxon>
        <taxon>Rhabditoidea</taxon>
        <taxon>Rhabditidae</taxon>
        <taxon>Peloderinae</taxon>
        <taxon>Caenorhabditis</taxon>
    </lineage>
</organism>
<dbReference type="AlphaFoldDB" id="C9IY32"/>
<dbReference type="PaxDb" id="6239-C52E4.12"/>
<proteinExistence type="predicted"/>
<dbReference type="Bgee" id="WBGene00194785">
    <property type="expression patterns" value="Expressed in larva and 1 other cell type or tissue"/>
</dbReference>
<dbReference type="InParanoid" id="C9IY32"/>
<dbReference type="Proteomes" id="UP000001940">
    <property type="component" value="Chromosome V"/>
</dbReference>
<evidence type="ECO:0000313" key="1">
    <source>
        <dbReference type="EMBL" id="CBG22737.1"/>
    </source>
</evidence>
<keyword evidence="2" id="KW-1185">Reference proteome</keyword>
<dbReference type="EMBL" id="BX284605">
    <property type="protein sequence ID" value="CBG22737.1"/>
    <property type="molecule type" value="Genomic_DNA"/>
</dbReference>